<dbReference type="Proteomes" id="UP000576209">
    <property type="component" value="Unassembled WGS sequence"/>
</dbReference>
<proteinExistence type="predicted"/>
<feature type="compositionally biased region" description="Acidic residues" evidence="1">
    <location>
        <begin position="40"/>
        <end position="56"/>
    </location>
</feature>
<keyword evidence="3" id="KW-1185">Reference proteome</keyword>
<dbReference type="AlphaFoldDB" id="A0A840E9S2"/>
<dbReference type="RefSeq" id="WP_183495031.1">
    <property type="nucleotide sequence ID" value="NZ_JACIFF010000003.1"/>
</dbReference>
<name>A0A840E9S2_9BACT</name>
<protein>
    <submittedName>
        <fullName evidence="2">Uncharacterized membrane protein YebE (DUF533 family)</fullName>
    </submittedName>
</protein>
<organism evidence="2 3">
    <name type="scientific">Neolewinella aquimaris</name>
    <dbReference type="NCBI Taxonomy" id="1835722"/>
    <lineage>
        <taxon>Bacteria</taxon>
        <taxon>Pseudomonadati</taxon>
        <taxon>Bacteroidota</taxon>
        <taxon>Saprospiria</taxon>
        <taxon>Saprospirales</taxon>
        <taxon>Lewinellaceae</taxon>
        <taxon>Neolewinella</taxon>
    </lineage>
</organism>
<evidence type="ECO:0000313" key="3">
    <source>
        <dbReference type="Proteomes" id="UP000576209"/>
    </source>
</evidence>
<reference evidence="2 3" key="1">
    <citation type="submission" date="2020-08" db="EMBL/GenBank/DDBJ databases">
        <title>Genomic Encyclopedia of Type Strains, Phase IV (KMG-IV): sequencing the most valuable type-strain genomes for metagenomic binning, comparative biology and taxonomic classification.</title>
        <authorList>
            <person name="Goeker M."/>
        </authorList>
    </citation>
    <scope>NUCLEOTIDE SEQUENCE [LARGE SCALE GENOMIC DNA]</scope>
    <source>
        <strain evidence="2 3">DSM 105137</strain>
    </source>
</reference>
<sequence length="56" mass="6945">MDFIFTIALIYFAYRGYRWYTHVQQQVRQGPKRPPNIDITPEEEERDDYIDYEEVK</sequence>
<dbReference type="EMBL" id="JACIFF010000003">
    <property type="protein sequence ID" value="MBB4078788.1"/>
    <property type="molecule type" value="Genomic_DNA"/>
</dbReference>
<feature type="region of interest" description="Disordered" evidence="1">
    <location>
        <begin position="28"/>
        <end position="56"/>
    </location>
</feature>
<comment type="caution">
    <text evidence="2">The sequence shown here is derived from an EMBL/GenBank/DDBJ whole genome shotgun (WGS) entry which is preliminary data.</text>
</comment>
<evidence type="ECO:0000313" key="2">
    <source>
        <dbReference type="EMBL" id="MBB4078788.1"/>
    </source>
</evidence>
<gene>
    <name evidence="2" type="ORF">GGR28_001405</name>
</gene>
<evidence type="ECO:0000256" key="1">
    <source>
        <dbReference type="SAM" id="MobiDB-lite"/>
    </source>
</evidence>
<accession>A0A840E9S2</accession>